<dbReference type="Proteomes" id="UP000289738">
    <property type="component" value="Chromosome A06"/>
</dbReference>
<evidence type="ECO:0000256" key="1">
    <source>
        <dbReference type="ARBA" id="ARBA00022884"/>
    </source>
</evidence>
<dbReference type="PANTHER" id="PTHR11176:SF57">
    <property type="entry name" value="PROTEIN BOULE"/>
    <property type="match status" value="1"/>
</dbReference>
<gene>
    <name evidence="4" type="ORF">Ahy_A06g030707</name>
</gene>
<comment type="caution">
    <text evidence="4">The sequence shown here is derived from an EMBL/GenBank/DDBJ whole genome shotgun (WGS) entry which is preliminary data.</text>
</comment>
<dbReference type="AlphaFoldDB" id="A0A445CX70"/>
<dbReference type="CDD" id="cd12384">
    <property type="entry name" value="RRM_RBM24_RBM38_like"/>
    <property type="match status" value="1"/>
</dbReference>
<proteinExistence type="predicted"/>
<accession>A0A445CX70</accession>
<dbReference type="InterPro" id="IPR035979">
    <property type="entry name" value="RBD_domain_sf"/>
</dbReference>
<sequence>MAYQAIQGPSSGSSSSSGFQLLNSPFGDTTYTKVFVGGLAWETQSETMRRHFEQFGEILEAVVITDKNTGRSKGYGFVTFRDPEAARRACADPTPIIDGRRANCNLASLGRPRPPLPYGRIRPASPYVGGLQPARGAFLGSFGYQQPVSYGYQQGLVYPPYGYTTYGPEYVYPQSMYNPYMGQQYLQIYGVPGAVNTTIYPSYGQVGQAMPSGHGYTAMQGYTIQGHQIVPYGGSNVNAMSTSPMPAIQTPYPSGIAAPVPGQPQFIVPAPSPQFMQGSGPDQTAGSYIVMLTRLCISWLQMAKETGICGLLLFHLDVYTSVFIPDTAITQKELW</sequence>
<evidence type="ECO:0000259" key="3">
    <source>
        <dbReference type="PROSITE" id="PS50102"/>
    </source>
</evidence>
<protein>
    <recommendedName>
        <fullName evidence="3">RRM domain-containing protein</fullName>
    </recommendedName>
</protein>
<organism evidence="4 5">
    <name type="scientific">Arachis hypogaea</name>
    <name type="common">Peanut</name>
    <dbReference type="NCBI Taxonomy" id="3818"/>
    <lineage>
        <taxon>Eukaryota</taxon>
        <taxon>Viridiplantae</taxon>
        <taxon>Streptophyta</taxon>
        <taxon>Embryophyta</taxon>
        <taxon>Tracheophyta</taxon>
        <taxon>Spermatophyta</taxon>
        <taxon>Magnoliopsida</taxon>
        <taxon>eudicotyledons</taxon>
        <taxon>Gunneridae</taxon>
        <taxon>Pentapetalae</taxon>
        <taxon>rosids</taxon>
        <taxon>fabids</taxon>
        <taxon>Fabales</taxon>
        <taxon>Fabaceae</taxon>
        <taxon>Papilionoideae</taxon>
        <taxon>50 kb inversion clade</taxon>
        <taxon>dalbergioids sensu lato</taxon>
        <taxon>Dalbergieae</taxon>
        <taxon>Pterocarpus clade</taxon>
        <taxon>Arachis</taxon>
    </lineage>
</organism>
<dbReference type="SUPFAM" id="SSF54928">
    <property type="entry name" value="RNA-binding domain, RBD"/>
    <property type="match status" value="1"/>
</dbReference>
<dbReference type="PANTHER" id="PTHR11176">
    <property type="entry name" value="BOULE-RELATED"/>
    <property type="match status" value="1"/>
</dbReference>
<dbReference type="FunFam" id="3.30.70.330:FF:000250">
    <property type="entry name" value="RNA-binding (RRM/RBD/RNP motifs) family protein"/>
    <property type="match status" value="1"/>
</dbReference>
<dbReference type="EMBL" id="SDMP01000006">
    <property type="protein sequence ID" value="RYR55500.1"/>
    <property type="molecule type" value="Genomic_DNA"/>
</dbReference>
<keyword evidence="1 2" id="KW-0694">RNA-binding</keyword>
<dbReference type="GO" id="GO:0003723">
    <property type="term" value="F:RNA binding"/>
    <property type="evidence" value="ECO:0007669"/>
    <property type="project" value="UniProtKB-UniRule"/>
</dbReference>
<dbReference type="SMART" id="SM00360">
    <property type="entry name" value="RRM"/>
    <property type="match status" value="1"/>
</dbReference>
<keyword evidence="5" id="KW-1185">Reference proteome</keyword>
<dbReference type="InterPro" id="IPR000504">
    <property type="entry name" value="RRM_dom"/>
</dbReference>
<dbReference type="InterPro" id="IPR012677">
    <property type="entry name" value="Nucleotide-bd_a/b_plait_sf"/>
</dbReference>
<evidence type="ECO:0000313" key="5">
    <source>
        <dbReference type="Proteomes" id="UP000289738"/>
    </source>
</evidence>
<evidence type="ECO:0000313" key="4">
    <source>
        <dbReference type="EMBL" id="RYR55500.1"/>
    </source>
</evidence>
<feature type="domain" description="RRM" evidence="3">
    <location>
        <begin position="32"/>
        <end position="109"/>
    </location>
</feature>
<dbReference type="Gene3D" id="3.30.70.330">
    <property type="match status" value="1"/>
</dbReference>
<reference evidence="4 5" key="1">
    <citation type="submission" date="2019-01" db="EMBL/GenBank/DDBJ databases">
        <title>Sequencing of cultivated peanut Arachis hypogaea provides insights into genome evolution and oil improvement.</title>
        <authorList>
            <person name="Chen X."/>
        </authorList>
    </citation>
    <scope>NUCLEOTIDE SEQUENCE [LARGE SCALE GENOMIC DNA]</scope>
    <source>
        <strain evidence="5">cv. Fuhuasheng</strain>
        <tissue evidence="4">Leaves</tissue>
    </source>
</reference>
<dbReference type="Pfam" id="PF00076">
    <property type="entry name" value="RRM_1"/>
    <property type="match status" value="1"/>
</dbReference>
<dbReference type="PROSITE" id="PS50102">
    <property type="entry name" value="RRM"/>
    <property type="match status" value="1"/>
</dbReference>
<evidence type="ECO:0000256" key="2">
    <source>
        <dbReference type="PROSITE-ProRule" id="PRU00176"/>
    </source>
</evidence>
<name>A0A445CX70_ARAHY</name>